<reference evidence="2 3" key="1">
    <citation type="submission" date="2007-01" db="EMBL/GenBank/DDBJ databases">
        <title>Complete sequence of Psychromonas ingrahamii 37.</title>
        <authorList>
            <consortium name="US DOE Joint Genome Institute"/>
            <person name="Copeland A."/>
            <person name="Lucas S."/>
            <person name="Lapidus A."/>
            <person name="Barry K."/>
            <person name="Detter J.C."/>
            <person name="Glavina del Rio T."/>
            <person name="Hammon N."/>
            <person name="Israni S."/>
            <person name="Dalin E."/>
            <person name="Tice H."/>
            <person name="Pitluck S."/>
            <person name="Thompson L.S."/>
            <person name="Brettin T."/>
            <person name="Bruce D."/>
            <person name="Han C."/>
            <person name="Tapia R."/>
            <person name="Schmutz J."/>
            <person name="Larimer F."/>
            <person name="Land M."/>
            <person name="Hauser L."/>
            <person name="Kyrpides N."/>
            <person name="Ivanova N."/>
            <person name="Staley J."/>
            <person name="Richardson P."/>
        </authorList>
    </citation>
    <scope>NUCLEOTIDE SEQUENCE [LARGE SCALE GENOMIC DNA]</scope>
    <source>
        <strain evidence="2 3">37</strain>
    </source>
</reference>
<keyword evidence="1" id="KW-0812">Transmembrane</keyword>
<name>A1STK5_PSYIN</name>
<dbReference type="eggNOG" id="ENOG5033P7U">
    <property type="taxonomic scope" value="Bacteria"/>
</dbReference>
<dbReference type="EMBL" id="CP000510">
    <property type="protein sequence ID" value="ABM02820.1"/>
    <property type="molecule type" value="Genomic_DNA"/>
</dbReference>
<proteinExistence type="predicted"/>
<accession>A1STK5</accession>
<keyword evidence="1" id="KW-0472">Membrane</keyword>
<keyword evidence="3" id="KW-1185">Reference proteome</keyword>
<dbReference type="RefSeq" id="WP_011769383.1">
    <property type="nucleotide sequence ID" value="NC_008709.1"/>
</dbReference>
<feature type="transmembrane region" description="Helical" evidence="1">
    <location>
        <begin position="24"/>
        <end position="45"/>
    </location>
</feature>
<sequence>MFIINWSKIEKVFRLFFPEFSNKVTWAVIITGLGLTSSSIFQNILNEVLKKEFDFQILGAYDSLVGIVLIALGLTHNILLQREKTKIEVNGKFDSESEGKVLAREHDLKLFQKITDGFEEYFLTEYISSLNDDHSYSTSDKSRLRNFVYYSEETEYDFINADLNKKFTEFGQSLSTVMNWTATHFFHHPSHLVMENQRYCLYPELNPDRGGEEDTLGKYNEHAVEIINLTDDLFEKYKQFRTSVKYELYI</sequence>
<dbReference type="HOGENOM" id="CLU_1026531_0_0_6"/>
<protein>
    <submittedName>
        <fullName evidence="2">Uncharacterized protein</fullName>
    </submittedName>
</protein>
<organism evidence="2 3">
    <name type="scientific">Psychromonas ingrahamii (strain DSM 17664 / CCUG 51855 / 37)</name>
    <dbReference type="NCBI Taxonomy" id="357804"/>
    <lineage>
        <taxon>Bacteria</taxon>
        <taxon>Pseudomonadati</taxon>
        <taxon>Pseudomonadota</taxon>
        <taxon>Gammaproteobacteria</taxon>
        <taxon>Alteromonadales</taxon>
        <taxon>Psychromonadaceae</taxon>
        <taxon>Psychromonas</taxon>
    </lineage>
</organism>
<dbReference type="KEGG" id="pin:Ping_0980"/>
<evidence type="ECO:0000256" key="1">
    <source>
        <dbReference type="SAM" id="Phobius"/>
    </source>
</evidence>
<dbReference type="AlphaFoldDB" id="A1STK5"/>
<dbReference type="Proteomes" id="UP000000639">
    <property type="component" value="Chromosome"/>
</dbReference>
<keyword evidence="1" id="KW-1133">Transmembrane helix</keyword>
<evidence type="ECO:0000313" key="2">
    <source>
        <dbReference type="EMBL" id="ABM02820.1"/>
    </source>
</evidence>
<feature type="transmembrane region" description="Helical" evidence="1">
    <location>
        <begin position="57"/>
        <end position="80"/>
    </location>
</feature>
<evidence type="ECO:0000313" key="3">
    <source>
        <dbReference type="Proteomes" id="UP000000639"/>
    </source>
</evidence>
<gene>
    <name evidence="2" type="ordered locus">Ping_0980</name>
</gene>